<organism evidence="2 3">
    <name type="scientific">Pseudocercospora fijiensis (strain CIRAD86)</name>
    <name type="common">Black leaf streak disease fungus</name>
    <name type="synonym">Mycosphaerella fijiensis</name>
    <dbReference type="NCBI Taxonomy" id="383855"/>
    <lineage>
        <taxon>Eukaryota</taxon>
        <taxon>Fungi</taxon>
        <taxon>Dikarya</taxon>
        <taxon>Ascomycota</taxon>
        <taxon>Pezizomycotina</taxon>
        <taxon>Dothideomycetes</taxon>
        <taxon>Dothideomycetidae</taxon>
        <taxon>Mycosphaerellales</taxon>
        <taxon>Mycosphaerellaceae</taxon>
        <taxon>Pseudocercospora</taxon>
    </lineage>
</organism>
<evidence type="ECO:0000313" key="3">
    <source>
        <dbReference type="Proteomes" id="UP000016932"/>
    </source>
</evidence>
<protein>
    <recommendedName>
        <fullName evidence="4">Secreted protein</fullName>
    </recommendedName>
</protein>
<keyword evidence="3" id="KW-1185">Reference proteome</keyword>
<gene>
    <name evidence="2" type="ORF">MYCFIDRAFT_207726</name>
</gene>
<dbReference type="VEuPathDB" id="FungiDB:MYCFIDRAFT_207726"/>
<evidence type="ECO:0000313" key="2">
    <source>
        <dbReference type="EMBL" id="EME83208.1"/>
    </source>
</evidence>
<dbReference type="KEGG" id="pfj:MYCFIDRAFT_207726"/>
<feature type="signal peptide" evidence="1">
    <location>
        <begin position="1"/>
        <end position="27"/>
    </location>
</feature>
<dbReference type="GeneID" id="19336615"/>
<reference evidence="2 3" key="1">
    <citation type="journal article" date="2012" name="PLoS Pathog.">
        <title>Diverse lifestyles and strategies of plant pathogenesis encoded in the genomes of eighteen Dothideomycetes fungi.</title>
        <authorList>
            <person name="Ohm R.A."/>
            <person name="Feau N."/>
            <person name="Henrissat B."/>
            <person name="Schoch C.L."/>
            <person name="Horwitz B.A."/>
            <person name="Barry K.W."/>
            <person name="Condon B.J."/>
            <person name="Copeland A.C."/>
            <person name="Dhillon B."/>
            <person name="Glaser F."/>
            <person name="Hesse C.N."/>
            <person name="Kosti I."/>
            <person name="LaButti K."/>
            <person name="Lindquist E.A."/>
            <person name="Lucas S."/>
            <person name="Salamov A.A."/>
            <person name="Bradshaw R.E."/>
            <person name="Ciuffetti L."/>
            <person name="Hamelin R.C."/>
            <person name="Kema G.H.J."/>
            <person name="Lawrence C."/>
            <person name="Scott J.A."/>
            <person name="Spatafora J.W."/>
            <person name="Turgeon B.G."/>
            <person name="de Wit P.J.G.M."/>
            <person name="Zhong S."/>
            <person name="Goodwin S.B."/>
            <person name="Grigoriev I.V."/>
        </authorList>
    </citation>
    <scope>NUCLEOTIDE SEQUENCE [LARGE SCALE GENOMIC DNA]</scope>
    <source>
        <strain evidence="2 3">CIRAD86</strain>
    </source>
</reference>
<dbReference type="AlphaFoldDB" id="M3B1H5"/>
<feature type="chain" id="PRO_5004031986" description="Secreted protein" evidence="1">
    <location>
        <begin position="28"/>
        <end position="143"/>
    </location>
</feature>
<keyword evidence="1" id="KW-0732">Signal</keyword>
<dbReference type="SMR" id="M3B1H5"/>
<name>M3B1H5_PSEFD</name>
<dbReference type="Proteomes" id="UP000016932">
    <property type="component" value="Unassembled WGS sequence"/>
</dbReference>
<evidence type="ECO:0008006" key="4">
    <source>
        <dbReference type="Google" id="ProtNLM"/>
    </source>
</evidence>
<proteinExistence type="predicted"/>
<evidence type="ECO:0000256" key="1">
    <source>
        <dbReference type="SAM" id="SignalP"/>
    </source>
</evidence>
<dbReference type="EMBL" id="KB446558">
    <property type="protein sequence ID" value="EME83208.1"/>
    <property type="molecule type" value="Genomic_DNA"/>
</dbReference>
<dbReference type="RefSeq" id="XP_007926505.1">
    <property type="nucleotide sequence ID" value="XM_007928314.1"/>
</dbReference>
<dbReference type="HOGENOM" id="CLU_1807058_0_0_1"/>
<sequence length="143" mass="16029">MREHTLVLLSTALACSRLAWHCLFSDAKPDHSIYSSAKLWEEWVTFRDKQVIGAEFRSARSVSDTEHEHDLALCGSGVPCICQRPVDLKFDRERHKPDGLTRLAEASQAKGLKGCQIFSSKATTDFASERRHISCYLSESSTA</sequence>
<dbReference type="PROSITE" id="PS51257">
    <property type="entry name" value="PROKAR_LIPOPROTEIN"/>
    <property type="match status" value="1"/>
</dbReference>
<accession>M3B1H5</accession>